<dbReference type="Proteomes" id="UP000319576">
    <property type="component" value="Chromosome"/>
</dbReference>
<dbReference type="EMBL" id="CP036273">
    <property type="protein sequence ID" value="QDU21575.1"/>
    <property type="molecule type" value="Genomic_DNA"/>
</dbReference>
<keyword evidence="2" id="KW-0812">Transmembrane</keyword>
<dbReference type="InterPro" id="IPR002881">
    <property type="entry name" value="DUF58"/>
</dbReference>
<feature type="domain" description="DUF58" evidence="3">
    <location>
        <begin position="207"/>
        <end position="316"/>
    </location>
</feature>
<evidence type="ECO:0000259" key="3">
    <source>
        <dbReference type="Pfam" id="PF01882"/>
    </source>
</evidence>
<dbReference type="OrthoDB" id="9812729at2"/>
<protein>
    <recommendedName>
        <fullName evidence="3">DUF58 domain-containing protein</fullName>
    </recommendedName>
</protein>
<evidence type="ECO:0000256" key="2">
    <source>
        <dbReference type="SAM" id="Phobius"/>
    </source>
</evidence>
<reference evidence="4 5" key="1">
    <citation type="submission" date="2019-02" db="EMBL/GenBank/DDBJ databases">
        <title>Deep-cultivation of Planctomycetes and their phenomic and genomic characterization uncovers novel biology.</title>
        <authorList>
            <person name="Wiegand S."/>
            <person name="Jogler M."/>
            <person name="Boedeker C."/>
            <person name="Pinto D."/>
            <person name="Vollmers J."/>
            <person name="Rivas-Marin E."/>
            <person name="Kohn T."/>
            <person name="Peeters S.H."/>
            <person name="Heuer A."/>
            <person name="Rast P."/>
            <person name="Oberbeckmann S."/>
            <person name="Bunk B."/>
            <person name="Jeske O."/>
            <person name="Meyerdierks A."/>
            <person name="Storesund J.E."/>
            <person name="Kallscheuer N."/>
            <person name="Luecker S."/>
            <person name="Lage O.M."/>
            <person name="Pohl T."/>
            <person name="Merkel B.J."/>
            <person name="Hornburger P."/>
            <person name="Mueller R.-W."/>
            <person name="Bruemmer F."/>
            <person name="Labrenz M."/>
            <person name="Spormann A.M."/>
            <person name="Op den Camp H."/>
            <person name="Overmann J."/>
            <person name="Amann R."/>
            <person name="Jetten M.S.M."/>
            <person name="Mascher T."/>
            <person name="Medema M.H."/>
            <person name="Devos D.P."/>
            <person name="Kaster A.-K."/>
            <person name="Ovreas L."/>
            <person name="Rohde M."/>
            <person name="Galperin M.Y."/>
            <person name="Jogler C."/>
        </authorList>
    </citation>
    <scope>NUCLEOTIDE SEQUENCE [LARGE SCALE GENOMIC DNA]</scope>
    <source>
        <strain evidence="4 5">ETA_A1</strain>
    </source>
</reference>
<dbReference type="Pfam" id="PF01882">
    <property type="entry name" value="DUF58"/>
    <property type="match status" value="1"/>
</dbReference>
<evidence type="ECO:0000256" key="1">
    <source>
        <dbReference type="SAM" id="MobiDB-lite"/>
    </source>
</evidence>
<dbReference type="KEGG" id="uli:ETAA1_35450"/>
<evidence type="ECO:0000313" key="4">
    <source>
        <dbReference type="EMBL" id="QDU21575.1"/>
    </source>
</evidence>
<dbReference type="AlphaFoldDB" id="A0A517XVN6"/>
<feature type="transmembrane region" description="Helical" evidence="2">
    <location>
        <begin position="43"/>
        <end position="61"/>
    </location>
</feature>
<dbReference type="PANTHER" id="PTHR34351">
    <property type="entry name" value="SLR1927 PROTEIN-RELATED"/>
    <property type="match status" value="1"/>
</dbReference>
<evidence type="ECO:0000313" key="5">
    <source>
        <dbReference type="Proteomes" id="UP000319576"/>
    </source>
</evidence>
<keyword evidence="2" id="KW-0472">Membrane</keyword>
<accession>A0A517XVN6</accession>
<feature type="transmembrane region" description="Helical" evidence="2">
    <location>
        <begin position="21"/>
        <end position="37"/>
    </location>
</feature>
<feature type="region of interest" description="Disordered" evidence="1">
    <location>
        <begin position="316"/>
        <end position="337"/>
    </location>
</feature>
<keyword evidence="5" id="KW-1185">Reference proteome</keyword>
<gene>
    <name evidence="4" type="ORF">ETAA1_35450</name>
</gene>
<proteinExistence type="predicted"/>
<dbReference type="PANTHER" id="PTHR34351:SF1">
    <property type="entry name" value="SLR1927 PROTEIN"/>
    <property type="match status" value="1"/>
</dbReference>
<organism evidence="4 5">
    <name type="scientific">Urbifossiella limnaea</name>
    <dbReference type="NCBI Taxonomy" id="2528023"/>
    <lineage>
        <taxon>Bacteria</taxon>
        <taxon>Pseudomonadati</taxon>
        <taxon>Planctomycetota</taxon>
        <taxon>Planctomycetia</taxon>
        <taxon>Gemmatales</taxon>
        <taxon>Gemmataceae</taxon>
        <taxon>Urbifossiella</taxon>
    </lineage>
</organism>
<keyword evidence="2" id="KW-1133">Transmembrane helix</keyword>
<name>A0A517XVN6_9BACT</name>
<sequence length="376" mass="40005">MRPTTRREPPPGRSVHVTREGAWWVAVATAMAAIGWYKTIPPLLLLGYAMLALFALNAWLARRQLRGLTATRAAHAPVYAGEPVRVSLRLRNDGPSAATAGVRGSQLDQLFENVPAGGEVERGETRTFAERGVVGGEAPRVWADFPLGLVRFEAPGTPGGELLVLPALGSVDLVGFRRWVRREAGVEGRSRRQAARAAADRADLRGVRDYRPGDGLRDIHWKTTARRGEPFVREYDAAPDPELLLVVEPWLPPAPTPADAENLEAALSLAASVVRAWCLAGGTRVTVAVAGDDPVRRSSTPSEAAARFLLAPLATLSGSDRPAPPDPIGPAARSERVVVSSRPASPLAAALGRATGRPFAAVSPADAPAWYQAGPR</sequence>
<dbReference type="RefSeq" id="WP_145240619.1">
    <property type="nucleotide sequence ID" value="NZ_CP036273.1"/>
</dbReference>